<feature type="domain" description="NmrA-like" evidence="1">
    <location>
        <begin position="22"/>
        <end position="266"/>
    </location>
</feature>
<reference evidence="2 3" key="1">
    <citation type="submission" date="2018-11" db="EMBL/GenBank/DDBJ databases">
        <title>Genomes From Bacteria Associated with the Canine Oral Cavity: a Test Case for Automated Genome-Based Taxonomic Assignment.</title>
        <authorList>
            <person name="Coil D.A."/>
            <person name="Jospin G."/>
            <person name="Darling A.E."/>
            <person name="Wallis C."/>
            <person name="Davis I.J."/>
            <person name="Harris S."/>
            <person name="Eisen J.A."/>
            <person name="Holcombe L.J."/>
            <person name="O'Flynn C."/>
        </authorList>
    </citation>
    <scope>NUCLEOTIDE SEQUENCE [LARGE SCALE GENOMIC DNA]</scope>
    <source>
        <strain evidence="2 3">OH887_COT-365</strain>
    </source>
</reference>
<evidence type="ECO:0000313" key="3">
    <source>
        <dbReference type="Proteomes" id="UP000280819"/>
    </source>
</evidence>
<evidence type="ECO:0000313" key="2">
    <source>
        <dbReference type="EMBL" id="RRD05775.1"/>
    </source>
</evidence>
<sequence>MNLKMPTASNGRSEMNRVGRPRVAVLGAAGQTGAALLPELVARGAAVRAVVRPGASVSLPEGVERAEADFADIEALTEALSGIDAVYHIPPTYSPHEVAFGRNVMKAATRVDGVRLVYHSVMHAETPDMPHHWRKWQVEELLRESALSWTIVRPAMYAQTALAFLNRARTRLRLPFSPDSWFTPIDVADVGRAAAIVLVEDGHERQTYTLAGAERLTMRQMAERMADAWGHDVSVQRWPSWLVARVAARRYDHGSRALLKAMFAHYSAAGFEGPADDLRRLLKGEPTGFAATMTRCALSEQ</sequence>
<dbReference type="InterPro" id="IPR008030">
    <property type="entry name" value="NmrA-like"/>
</dbReference>
<accession>A0A3P1T9C0</accession>
<comment type="caution">
    <text evidence="2">The sequence shown here is derived from an EMBL/GenBank/DDBJ whole genome shotgun (WGS) entry which is preliminary data.</text>
</comment>
<dbReference type="OrthoDB" id="5510591at2"/>
<name>A0A3P1T9C0_9ACTN</name>
<dbReference type="Proteomes" id="UP000280819">
    <property type="component" value="Unassembled WGS sequence"/>
</dbReference>
<dbReference type="InterPro" id="IPR036291">
    <property type="entry name" value="NAD(P)-bd_dom_sf"/>
</dbReference>
<organism evidence="2 3">
    <name type="scientific">Arachnia propionica</name>
    <dbReference type="NCBI Taxonomy" id="1750"/>
    <lineage>
        <taxon>Bacteria</taxon>
        <taxon>Bacillati</taxon>
        <taxon>Actinomycetota</taxon>
        <taxon>Actinomycetes</taxon>
        <taxon>Propionibacteriales</taxon>
        <taxon>Propionibacteriaceae</taxon>
        <taxon>Arachnia</taxon>
    </lineage>
</organism>
<dbReference type="PANTHER" id="PTHR43162:SF1">
    <property type="entry name" value="PRESTALK A DIFFERENTIATION PROTEIN A"/>
    <property type="match status" value="1"/>
</dbReference>
<dbReference type="Gene3D" id="3.40.50.720">
    <property type="entry name" value="NAD(P)-binding Rossmann-like Domain"/>
    <property type="match status" value="1"/>
</dbReference>
<dbReference type="AlphaFoldDB" id="A0A3P1T9C0"/>
<dbReference type="EMBL" id="RQZG01000005">
    <property type="protein sequence ID" value="RRD05775.1"/>
    <property type="molecule type" value="Genomic_DNA"/>
</dbReference>
<dbReference type="SUPFAM" id="SSF51735">
    <property type="entry name" value="NAD(P)-binding Rossmann-fold domains"/>
    <property type="match status" value="1"/>
</dbReference>
<proteinExistence type="predicted"/>
<protein>
    <submittedName>
        <fullName evidence="2">NAD-dependent epimerase/dehydratase family protein</fullName>
    </submittedName>
</protein>
<dbReference type="InterPro" id="IPR051604">
    <property type="entry name" value="Ergot_Alk_Oxidoreductase"/>
</dbReference>
<dbReference type="Pfam" id="PF05368">
    <property type="entry name" value="NmrA"/>
    <property type="match status" value="1"/>
</dbReference>
<dbReference type="PANTHER" id="PTHR43162">
    <property type="match status" value="1"/>
</dbReference>
<gene>
    <name evidence="2" type="ORF">EII34_06090</name>
</gene>
<evidence type="ECO:0000259" key="1">
    <source>
        <dbReference type="Pfam" id="PF05368"/>
    </source>
</evidence>